<keyword evidence="1" id="KW-0472">Membrane</keyword>
<comment type="caution">
    <text evidence="2">The sequence shown here is derived from an EMBL/GenBank/DDBJ whole genome shotgun (WGS) entry which is preliminary data.</text>
</comment>
<dbReference type="Proteomes" id="UP000178659">
    <property type="component" value="Unassembled WGS sequence"/>
</dbReference>
<keyword evidence="1" id="KW-1133">Transmembrane helix</keyword>
<evidence type="ECO:0000256" key="1">
    <source>
        <dbReference type="SAM" id="Phobius"/>
    </source>
</evidence>
<gene>
    <name evidence="2" type="ORF">A3A77_01035</name>
</gene>
<dbReference type="EMBL" id="MHCC01000027">
    <property type="protein sequence ID" value="OGY12539.1"/>
    <property type="molecule type" value="Genomic_DNA"/>
</dbReference>
<proteinExistence type="predicted"/>
<keyword evidence="1" id="KW-0812">Transmembrane</keyword>
<dbReference type="AlphaFoldDB" id="A0A1G1VAV7"/>
<sequence>MLKVSFEAPKFGVSQEVKNLFKKKERVKKDQQLKLWTHKERVLVGLILAATLLFSAYFWYKGQGRLPSFSVGGIGDFGFGQKVMLDK</sequence>
<evidence type="ECO:0000313" key="3">
    <source>
        <dbReference type="Proteomes" id="UP000178659"/>
    </source>
</evidence>
<evidence type="ECO:0000313" key="2">
    <source>
        <dbReference type="EMBL" id="OGY12539.1"/>
    </source>
</evidence>
<accession>A0A1G1VAV7</accession>
<name>A0A1G1VAV7_9BACT</name>
<protein>
    <submittedName>
        <fullName evidence="2">Uncharacterized protein</fullName>
    </submittedName>
</protein>
<organism evidence="2 3">
    <name type="scientific">Candidatus Blackburnbacteria bacterium RIFCSPLOWO2_01_FULL_40_20</name>
    <dbReference type="NCBI Taxonomy" id="1797519"/>
    <lineage>
        <taxon>Bacteria</taxon>
        <taxon>Candidatus Blackburniibacteriota</taxon>
    </lineage>
</organism>
<reference evidence="2 3" key="1">
    <citation type="journal article" date="2016" name="Nat. Commun.">
        <title>Thousands of microbial genomes shed light on interconnected biogeochemical processes in an aquifer system.</title>
        <authorList>
            <person name="Anantharaman K."/>
            <person name="Brown C.T."/>
            <person name="Hug L.A."/>
            <person name="Sharon I."/>
            <person name="Castelle C.J."/>
            <person name="Probst A.J."/>
            <person name="Thomas B.C."/>
            <person name="Singh A."/>
            <person name="Wilkins M.J."/>
            <person name="Karaoz U."/>
            <person name="Brodie E.L."/>
            <person name="Williams K.H."/>
            <person name="Hubbard S.S."/>
            <person name="Banfield J.F."/>
        </authorList>
    </citation>
    <scope>NUCLEOTIDE SEQUENCE [LARGE SCALE GENOMIC DNA]</scope>
</reference>
<feature type="transmembrane region" description="Helical" evidence="1">
    <location>
        <begin position="42"/>
        <end position="60"/>
    </location>
</feature>